<evidence type="ECO:0000256" key="1">
    <source>
        <dbReference type="SAM" id="MobiDB-lite"/>
    </source>
</evidence>
<accession>A0A0A9HEB4</accession>
<feature type="region of interest" description="Disordered" evidence="1">
    <location>
        <begin position="1"/>
        <end position="23"/>
    </location>
</feature>
<reference evidence="2" key="2">
    <citation type="journal article" date="2015" name="Data Brief">
        <title>Shoot transcriptome of the giant reed, Arundo donax.</title>
        <authorList>
            <person name="Barrero R.A."/>
            <person name="Guerrero F.D."/>
            <person name="Moolhuijzen P."/>
            <person name="Goolsby J.A."/>
            <person name="Tidwell J."/>
            <person name="Bellgard S.E."/>
            <person name="Bellgard M.I."/>
        </authorList>
    </citation>
    <scope>NUCLEOTIDE SEQUENCE</scope>
    <source>
        <tissue evidence="2">Shoot tissue taken approximately 20 cm above the soil surface</tissue>
    </source>
</reference>
<reference evidence="2" key="1">
    <citation type="submission" date="2014-09" db="EMBL/GenBank/DDBJ databases">
        <authorList>
            <person name="Magalhaes I.L.F."/>
            <person name="Oliveira U."/>
            <person name="Santos F.R."/>
            <person name="Vidigal T.H.D.A."/>
            <person name="Brescovit A.D."/>
            <person name="Santos A.J."/>
        </authorList>
    </citation>
    <scope>NUCLEOTIDE SEQUENCE</scope>
    <source>
        <tissue evidence="2">Shoot tissue taken approximately 20 cm above the soil surface</tissue>
    </source>
</reference>
<proteinExistence type="predicted"/>
<sequence>MASSMAPSQTKIRRGEISGISRRQSGTLTKLHVTFTIITE</sequence>
<evidence type="ECO:0000313" key="2">
    <source>
        <dbReference type="EMBL" id="JAE33181.1"/>
    </source>
</evidence>
<organism evidence="2">
    <name type="scientific">Arundo donax</name>
    <name type="common">Giant reed</name>
    <name type="synonym">Donax arundinaceus</name>
    <dbReference type="NCBI Taxonomy" id="35708"/>
    <lineage>
        <taxon>Eukaryota</taxon>
        <taxon>Viridiplantae</taxon>
        <taxon>Streptophyta</taxon>
        <taxon>Embryophyta</taxon>
        <taxon>Tracheophyta</taxon>
        <taxon>Spermatophyta</taxon>
        <taxon>Magnoliopsida</taxon>
        <taxon>Liliopsida</taxon>
        <taxon>Poales</taxon>
        <taxon>Poaceae</taxon>
        <taxon>PACMAD clade</taxon>
        <taxon>Arundinoideae</taxon>
        <taxon>Arundineae</taxon>
        <taxon>Arundo</taxon>
    </lineage>
</organism>
<feature type="compositionally biased region" description="Polar residues" evidence="1">
    <location>
        <begin position="1"/>
        <end position="10"/>
    </location>
</feature>
<name>A0A0A9HEB4_ARUDO</name>
<dbReference type="AlphaFoldDB" id="A0A0A9HEB4"/>
<dbReference type="EMBL" id="GBRH01164715">
    <property type="protein sequence ID" value="JAE33181.1"/>
    <property type="molecule type" value="Transcribed_RNA"/>
</dbReference>
<protein>
    <submittedName>
        <fullName evidence="2">Uncharacterized protein</fullName>
    </submittedName>
</protein>